<dbReference type="GO" id="GO:0004553">
    <property type="term" value="F:hydrolase activity, hydrolyzing O-glycosyl compounds"/>
    <property type="evidence" value="ECO:0007669"/>
    <property type="project" value="InterPro"/>
</dbReference>
<feature type="domain" description="Glycoside hydrolase family 2 immunoglobulin-like beta-sandwich" evidence="1">
    <location>
        <begin position="45"/>
        <end position="174"/>
    </location>
</feature>
<dbReference type="InterPro" id="IPR036156">
    <property type="entry name" value="Beta-gal/glucu_dom_sf"/>
</dbReference>
<dbReference type="AlphaFoldDB" id="X1F0I7"/>
<feature type="non-terminal residue" evidence="3">
    <location>
        <position position="298"/>
    </location>
</feature>
<dbReference type="InterPro" id="IPR017853">
    <property type="entry name" value="GH"/>
</dbReference>
<dbReference type="InterPro" id="IPR006103">
    <property type="entry name" value="Glyco_hydro_2_cat"/>
</dbReference>
<evidence type="ECO:0008006" key="4">
    <source>
        <dbReference type="Google" id="ProtNLM"/>
    </source>
</evidence>
<evidence type="ECO:0000259" key="1">
    <source>
        <dbReference type="Pfam" id="PF00703"/>
    </source>
</evidence>
<dbReference type="EMBL" id="BARU01003345">
    <property type="protein sequence ID" value="GAH22909.1"/>
    <property type="molecule type" value="Genomic_DNA"/>
</dbReference>
<protein>
    <recommendedName>
        <fullName evidence="4">Glycoside hydrolase family 2 catalytic domain-containing protein</fullName>
    </recommendedName>
</protein>
<dbReference type="PANTHER" id="PTHR42732:SF3">
    <property type="entry name" value="HYDROLASE"/>
    <property type="match status" value="1"/>
</dbReference>
<comment type="caution">
    <text evidence="3">The sequence shown here is derived from an EMBL/GenBank/DDBJ whole genome shotgun (WGS) entry which is preliminary data.</text>
</comment>
<feature type="domain" description="Glycoside hydrolase family 2 catalytic" evidence="2">
    <location>
        <begin position="217"/>
        <end position="295"/>
    </location>
</feature>
<dbReference type="SUPFAM" id="SSF51445">
    <property type="entry name" value="(Trans)glycosidases"/>
    <property type="match status" value="1"/>
</dbReference>
<dbReference type="Gene3D" id="3.20.20.80">
    <property type="entry name" value="Glycosidases"/>
    <property type="match status" value="1"/>
</dbReference>
<dbReference type="Pfam" id="PF02836">
    <property type="entry name" value="Glyco_hydro_2_C"/>
    <property type="match status" value="1"/>
</dbReference>
<dbReference type="InterPro" id="IPR051913">
    <property type="entry name" value="GH2_Domain-Containing"/>
</dbReference>
<evidence type="ECO:0000259" key="2">
    <source>
        <dbReference type="Pfam" id="PF02836"/>
    </source>
</evidence>
<dbReference type="SUPFAM" id="SSF49303">
    <property type="entry name" value="beta-Galactosidase/glucuronidase domain"/>
    <property type="match status" value="1"/>
</dbReference>
<organism evidence="3">
    <name type="scientific">marine sediment metagenome</name>
    <dbReference type="NCBI Taxonomy" id="412755"/>
    <lineage>
        <taxon>unclassified sequences</taxon>
        <taxon>metagenomes</taxon>
        <taxon>ecological metagenomes</taxon>
    </lineage>
</organism>
<accession>X1F0I7</accession>
<dbReference type="PANTHER" id="PTHR42732">
    <property type="entry name" value="BETA-GALACTOSIDASE"/>
    <property type="match status" value="1"/>
</dbReference>
<proteinExistence type="predicted"/>
<name>X1F0I7_9ZZZZ</name>
<reference evidence="3" key="1">
    <citation type="journal article" date="2014" name="Front. Microbiol.">
        <title>High frequency of phylogenetically diverse reductive dehalogenase-homologous genes in deep subseafloor sedimentary metagenomes.</title>
        <authorList>
            <person name="Kawai M."/>
            <person name="Futagami T."/>
            <person name="Toyoda A."/>
            <person name="Takaki Y."/>
            <person name="Nishi S."/>
            <person name="Hori S."/>
            <person name="Arai W."/>
            <person name="Tsubouchi T."/>
            <person name="Morono Y."/>
            <person name="Uchiyama I."/>
            <person name="Ito T."/>
            <person name="Fujiyama A."/>
            <person name="Inagaki F."/>
            <person name="Takami H."/>
        </authorList>
    </citation>
    <scope>NUCLEOTIDE SEQUENCE</scope>
    <source>
        <strain evidence="3">Expedition CK06-06</strain>
    </source>
</reference>
<evidence type="ECO:0000313" key="3">
    <source>
        <dbReference type="EMBL" id="GAH22909.1"/>
    </source>
</evidence>
<feature type="non-terminal residue" evidence="3">
    <location>
        <position position="1"/>
    </location>
</feature>
<dbReference type="Pfam" id="PF00703">
    <property type="entry name" value="Glyco_hydro_2"/>
    <property type="match status" value="1"/>
</dbReference>
<sequence length="298" mass="35182">DPSQDLEILRGKQFWKTEIETIFYPRVSGIWQTVWLEYLSPEYQIDDLKITPNIDKSEVIFEIHINGIGFSELFLIIEVLFDNKTITQDKINLDFIGKIGKKKNKKVIKERIEIFHKNMFHENQSRFNFKVAIPNNLLHLWDVENPNLYDLSLKIQNEKTGEIYDGISSYFGMRKISISEKENGSKQILLNYKPLYQKLFLVQGYWPDSLYTPPSDEHIKKDIQYVLDFGFNGLRTHQKAFDPRFLYWCDKMGVLVWGEIGNAYRFSVKSQLKLINEFVAEVERDYNHPSIIAWAPLN</sequence>
<gene>
    <name evidence="3" type="ORF">S03H2_07303</name>
</gene>
<dbReference type="InterPro" id="IPR006102">
    <property type="entry name" value="Ig-like_GH2"/>
</dbReference>
<dbReference type="GO" id="GO:0005975">
    <property type="term" value="P:carbohydrate metabolic process"/>
    <property type="evidence" value="ECO:0007669"/>
    <property type="project" value="InterPro"/>
</dbReference>
<dbReference type="InterPro" id="IPR013783">
    <property type="entry name" value="Ig-like_fold"/>
</dbReference>
<dbReference type="Gene3D" id="2.60.40.10">
    <property type="entry name" value="Immunoglobulins"/>
    <property type="match status" value="1"/>
</dbReference>